<dbReference type="Proteomes" id="UP000008810">
    <property type="component" value="Chromosome 1"/>
</dbReference>
<keyword evidence="3" id="KW-1185">Reference proteome</keyword>
<evidence type="ECO:0000313" key="1">
    <source>
        <dbReference type="EMBL" id="KQK22559.1"/>
    </source>
</evidence>
<dbReference type="InParanoid" id="A0A0Q3HI15"/>
<protein>
    <submittedName>
        <fullName evidence="1 2">Uncharacterized protein</fullName>
    </submittedName>
</protein>
<evidence type="ECO:0000313" key="2">
    <source>
        <dbReference type="EnsemblPlants" id="KQK22559"/>
    </source>
</evidence>
<dbReference type="AlphaFoldDB" id="A0A0Q3HI15"/>
<name>A0A0Q3HI15_BRADI</name>
<reference evidence="1" key="2">
    <citation type="submission" date="2017-06" db="EMBL/GenBank/DDBJ databases">
        <title>WGS assembly of Brachypodium distachyon.</title>
        <authorList>
            <consortium name="The International Brachypodium Initiative"/>
            <person name="Lucas S."/>
            <person name="Harmon-Smith M."/>
            <person name="Lail K."/>
            <person name="Tice H."/>
            <person name="Grimwood J."/>
            <person name="Bruce D."/>
            <person name="Barry K."/>
            <person name="Shu S."/>
            <person name="Lindquist E."/>
            <person name="Wang M."/>
            <person name="Pitluck S."/>
            <person name="Vogel J.P."/>
            <person name="Garvin D.F."/>
            <person name="Mockler T.C."/>
            <person name="Schmutz J."/>
            <person name="Rokhsar D."/>
            <person name="Bevan M.W."/>
        </authorList>
    </citation>
    <scope>NUCLEOTIDE SEQUENCE</scope>
    <source>
        <strain evidence="1">Bd21</strain>
    </source>
</reference>
<gene>
    <name evidence="1" type="ORF">BRADI_1g68025v3</name>
</gene>
<accession>A0A0Q3HI15</accession>
<reference evidence="2" key="3">
    <citation type="submission" date="2018-08" db="UniProtKB">
        <authorList>
            <consortium name="EnsemblPlants"/>
        </authorList>
    </citation>
    <scope>IDENTIFICATION</scope>
    <source>
        <strain evidence="2">cv. Bd21</strain>
    </source>
</reference>
<dbReference type="EMBL" id="CM000880">
    <property type="protein sequence ID" value="KQK22559.1"/>
    <property type="molecule type" value="Genomic_DNA"/>
</dbReference>
<organism evidence="1">
    <name type="scientific">Brachypodium distachyon</name>
    <name type="common">Purple false brome</name>
    <name type="synonym">Trachynia distachya</name>
    <dbReference type="NCBI Taxonomy" id="15368"/>
    <lineage>
        <taxon>Eukaryota</taxon>
        <taxon>Viridiplantae</taxon>
        <taxon>Streptophyta</taxon>
        <taxon>Embryophyta</taxon>
        <taxon>Tracheophyta</taxon>
        <taxon>Spermatophyta</taxon>
        <taxon>Magnoliopsida</taxon>
        <taxon>Liliopsida</taxon>
        <taxon>Poales</taxon>
        <taxon>Poaceae</taxon>
        <taxon>BOP clade</taxon>
        <taxon>Pooideae</taxon>
        <taxon>Stipodae</taxon>
        <taxon>Brachypodieae</taxon>
        <taxon>Brachypodium</taxon>
    </lineage>
</organism>
<reference evidence="1 2" key="1">
    <citation type="journal article" date="2010" name="Nature">
        <title>Genome sequencing and analysis of the model grass Brachypodium distachyon.</title>
        <authorList>
            <consortium name="International Brachypodium Initiative"/>
        </authorList>
    </citation>
    <scope>NUCLEOTIDE SEQUENCE [LARGE SCALE GENOMIC DNA]</scope>
    <source>
        <strain evidence="1 2">Bd21</strain>
    </source>
</reference>
<sequence>MPSLVVVEAFLFPGSGVCRARSGGDSLFCAAFHLHPLLPVVVEGVYRRGPVRQPCIGRLRQGLLARSRAPPPASTPNQHVHLDLHKSPSPLFAFDFRFIPLSLQAIPALPLFLDVIIVSRLPCTRLCVGGGSEWVKTLPVHAGRQRRRSGCHVTKM</sequence>
<proteinExistence type="predicted"/>
<dbReference type="Gramene" id="KQK22559">
    <property type="protein sequence ID" value="KQK22559"/>
    <property type="gene ID" value="BRADI_1g68025v3"/>
</dbReference>
<dbReference type="EnsemblPlants" id="KQK22559">
    <property type="protein sequence ID" value="KQK22559"/>
    <property type="gene ID" value="BRADI_1g68025v3"/>
</dbReference>
<evidence type="ECO:0000313" key="3">
    <source>
        <dbReference type="Proteomes" id="UP000008810"/>
    </source>
</evidence>